<evidence type="ECO:0000313" key="3">
    <source>
        <dbReference type="EMBL" id="EFN80880.1"/>
    </source>
</evidence>
<dbReference type="GO" id="GO:0010257">
    <property type="term" value="P:NADH dehydrogenase complex assembly"/>
    <property type="evidence" value="ECO:0007669"/>
    <property type="project" value="TreeGrafter"/>
</dbReference>
<accession>E2BTY1</accession>
<evidence type="ECO:0000313" key="4">
    <source>
        <dbReference type="Proteomes" id="UP000008237"/>
    </source>
</evidence>
<keyword evidence="4" id="KW-1185">Reference proteome</keyword>
<dbReference type="GO" id="GO:0051082">
    <property type="term" value="F:unfolded protein binding"/>
    <property type="evidence" value="ECO:0007669"/>
    <property type="project" value="TreeGrafter"/>
</dbReference>
<dbReference type="OMA" id="NITMFEF"/>
<dbReference type="InterPro" id="IPR008979">
    <property type="entry name" value="Galactose-bd-like_sf"/>
</dbReference>
<protein>
    <submittedName>
        <fullName evidence="3">Uncharacterized protein C9E9.15</fullName>
    </submittedName>
</protein>
<dbReference type="AlphaFoldDB" id="E2BTY1"/>
<feature type="domain" description="NADH:ubiquinone oxidoreductase intermediate-associated protein 30" evidence="2">
    <location>
        <begin position="4"/>
        <end position="173"/>
    </location>
</feature>
<dbReference type="OrthoDB" id="426386at2759"/>
<dbReference type="InParanoid" id="E2BTY1"/>
<dbReference type="Proteomes" id="UP000008237">
    <property type="component" value="Unassembled WGS sequence"/>
</dbReference>
<evidence type="ECO:0000259" key="2">
    <source>
        <dbReference type="Pfam" id="PF08547"/>
    </source>
</evidence>
<organism evidence="4">
    <name type="scientific">Harpegnathos saltator</name>
    <name type="common">Jerdon's jumping ant</name>
    <dbReference type="NCBI Taxonomy" id="610380"/>
    <lineage>
        <taxon>Eukaryota</taxon>
        <taxon>Metazoa</taxon>
        <taxon>Ecdysozoa</taxon>
        <taxon>Arthropoda</taxon>
        <taxon>Hexapoda</taxon>
        <taxon>Insecta</taxon>
        <taxon>Pterygota</taxon>
        <taxon>Neoptera</taxon>
        <taxon>Endopterygota</taxon>
        <taxon>Hymenoptera</taxon>
        <taxon>Apocrita</taxon>
        <taxon>Aculeata</taxon>
        <taxon>Formicoidea</taxon>
        <taxon>Formicidae</taxon>
        <taxon>Ponerinae</taxon>
        <taxon>Ponerini</taxon>
        <taxon>Harpegnathos</taxon>
    </lineage>
</organism>
<dbReference type="InterPro" id="IPR039131">
    <property type="entry name" value="NDUFAF1"/>
</dbReference>
<dbReference type="Pfam" id="PF08547">
    <property type="entry name" value="CIA30"/>
    <property type="match status" value="1"/>
</dbReference>
<dbReference type="STRING" id="610380.E2BTY1"/>
<dbReference type="PANTHER" id="PTHR13194:SF19">
    <property type="entry name" value="NAD(P)-BINDING ROSSMANN-FOLD SUPERFAMILY PROTEIN"/>
    <property type="match status" value="1"/>
</dbReference>
<name>E2BTY1_HARSA</name>
<sequence length="181" mass="20606">MMLFDFMNAQNLDGWREMSDTVRTVGKSKAVLTLQTSQLFQRAVFFTLLNPQPNGAGFAGVRTLTNLDLSKFKNIEISCRGQGQNSNYKISLRHKGQDYNVDVSYEQFFTVPMSDEEFFTVTLPLKDFKPYYRGREMPDSEPLDTTNITMFEFQIYGGVYMPTKQRGVSALEIETVAAVST</sequence>
<gene>
    <name evidence="3" type="ORF">EAI_11914</name>
</gene>
<dbReference type="PANTHER" id="PTHR13194">
    <property type="entry name" value="COMPLEX I INTERMEDIATE-ASSOCIATED PROTEIN 30"/>
    <property type="match status" value="1"/>
</dbReference>
<comment type="similarity">
    <text evidence="1">Belongs to the CIA30 family.</text>
</comment>
<dbReference type="EMBL" id="GL450531">
    <property type="protein sequence ID" value="EFN80880.1"/>
    <property type="molecule type" value="Genomic_DNA"/>
</dbReference>
<evidence type="ECO:0000256" key="1">
    <source>
        <dbReference type="ARBA" id="ARBA00007884"/>
    </source>
</evidence>
<reference evidence="3 4" key="1">
    <citation type="journal article" date="2010" name="Science">
        <title>Genomic comparison of the ants Camponotus floridanus and Harpegnathos saltator.</title>
        <authorList>
            <person name="Bonasio R."/>
            <person name="Zhang G."/>
            <person name="Ye C."/>
            <person name="Mutti N.S."/>
            <person name="Fang X."/>
            <person name="Qin N."/>
            <person name="Donahue G."/>
            <person name="Yang P."/>
            <person name="Li Q."/>
            <person name="Li C."/>
            <person name="Zhang P."/>
            <person name="Huang Z."/>
            <person name="Berger S.L."/>
            <person name="Reinberg D."/>
            <person name="Wang J."/>
            <person name="Liebig J."/>
        </authorList>
    </citation>
    <scope>NUCLEOTIDE SEQUENCE [LARGE SCALE GENOMIC DNA]</scope>
    <source>
        <strain evidence="3 4">R22 G/1</strain>
    </source>
</reference>
<dbReference type="InterPro" id="IPR013857">
    <property type="entry name" value="NADH-UbQ_OxRdtase-assoc_prot30"/>
</dbReference>
<proteinExistence type="inferred from homology"/>
<dbReference type="SUPFAM" id="SSF49785">
    <property type="entry name" value="Galactose-binding domain-like"/>
    <property type="match status" value="1"/>
</dbReference>